<feature type="compositionally biased region" description="Gly residues" evidence="1">
    <location>
        <begin position="238"/>
        <end position="254"/>
    </location>
</feature>
<dbReference type="EMBL" id="LOMZ01000001">
    <property type="protein sequence ID" value="PLC12092.1"/>
    <property type="molecule type" value="Genomic_DNA"/>
</dbReference>
<sequence length="280" mass="27420">MRTTVHPTPIRTAAGSPSAPRRPAGRSVPRLLRGTAVLALGALALTGCGAPAAGPEATAAASAAAADGTAAAGTASGPLTVERPWAKARTTGGMTGVFGTLVNDGDSPVVLTGASAEGVAGTVELHETVLDPETGATVMRRLQEPVTIAPGDSYVLEPGADHIMLLDLRCGLQAGDELALRLQFEDGTEQVLTAAIRDYAGAREEYRPGEGSEQSAPASHGTTSPAASSPGDTADGTSGHGGSGEAGTMHGGSAEGTPAAGASAAHDGTTAAAELPACDA</sequence>
<accession>A0A2N4T1J4</accession>
<evidence type="ECO:0000313" key="3">
    <source>
        <dbReference type="Proteomes" id="UP000234632"/>
    </source>
</evidence>
<dbReference type="InterPro" id="IPR058248">
    <property type="entry name" value="Lxx211020-like"/>
</dbReference>
<evidence type="ECO:0008006" key="4">
    <source>
        <dbReference type="Google" id="ProtNLM"/>
    </source>
</evidence>
<dbReference type="RefSeq" id="WP_101851752.1">
    <property type="nucleotide sequence ID" value="NZ_LOMZ01000001.1"/>
</dbReference>
<evidence type="ECO:0000313" key="2">
    <source>
        <dbReference type="EMBL" id="PLC12092.1"/>
    </source>
</evidence>
<dbReference type="Gene3D" id="2.60.40.1890">
    <property type="entry name" value="PCu(A)C copper chaperone"/>
    <property type="match status" value="1"/>
</dbReference>
<feature type="compositionally biased region" description="Low complexity" evidence="1">
    <location>
        <begin position="13"/>
        <end position="26"/>
    </location>
</feature>
<protein>
    <recommendedName>
        <fullName evidence="4">Copper chaperone PCu(A)C</fullName>
    </recommendedName>
</protein>
<dbReference type="SUPFAM" id="SSF110087">
    <property type="entry name" value="DR1885-like metal-binding protein"/>
    <property type="match status" value="1"/>
</dbReference>
<feature type="compositionally biased region" description="Polar residues" evidence="1">
    <location>
        <begin position="212"/>
        <end position="227"/>
    </location>
</feature>
<dbReference type="Pfam" id="PF04314">
    <property type="entry name" value="PCuAC"/>
    <property type="match status" value="1"/>
</dbReference>
<proteinExistence type="predicted"/>
<comment type="caution">
    <text evidence="2">The sequence shown here is derived from an EMBL/GenBank/DDBJ whole genome shotgun (WGS) entry which is preliminary data.</text>
</comment>
<feature type="compositionally biased region" description="Low complexity" evidence="1">
    <location>
        <begin position="255"/>
        <end position="273"/>
    </location>
</feature>
<evidence type="ECO:0000256" key="1">
    <source>
        <dbReference type="SAM" id="MobiDB-lite"/>
    </source>
</evidence>
<gene>
    <name evidence="2" type="ORF">AUQ48_07375</name>
</gene>
<dbReference type="InterPro" id="IPR007410">
    <property type="entry name" value="LpqE-like"/>
</dbReference>
<feature type="region of interest" description="Disordered" evidence="1">
    <location>
        <begin position="1"/>
        <end position="26"/>
    </location>
</feature>
<reference evidence="2 3" key="1">
    <citation type="submission" date="2015-12" db="EMBL/GenBank/DDBJ databases">
        <authorList>
            <person name="Shamseldin A."/>
            <person name="Moawad H."/>
            <person name="Abd El-Rahim W.M."/>
            <person name="Sadowsky M.J."/>
        </authorList>
    </citation>
    <scope>NUCLEOTIDE SEQUENCE [LARGE SCALE GENOMIC DNA]</scope>
    <source>
        <strain evidence="2 3">S43</strain>
    </source>
</reference>
<dbReference type="InterPro" id="IPR036182">
    <property type="entry name" value="PCuAC_sf"/>
</dbReference>
<dbReference type="Proteomes" id="UP000234632">
    <property type="component" value="Unassembled WGS sequence"/>
</dbReference>
<dbReference type="AlphaFoldDB" id="A0A2N4T1J4"/>
<feature type="region of interest" description="Disordered" evidence="1">
    <location>
        <begin position="205"/>
        <end position="280"/>
    </location>
</feature>
<organism evidence="2 3">
    <name type="scientific">Kocuria flava</name>
    <dbReference type="NCBI Taxonomy" id="446860"/>
    <lineage>
        <taxon>Bacteria</taxon>
        <taxon>Bacillati</taxon>
        <taxon>Actinomycetota</taxon>
        <taxon>Actinomycetes</taxon>
        <taxon>Micrococcales</taxon>
        <taxon>Micrococcaceae</taxon>
        <taxon>Kocuria</taxon>
    </lineage>
</organism>
<dbReference type="PANTHER" id="PTHR36302">
    <property type="entry name" value="BLR7088 PROTEIN"/>
    <property type="match status" value="1"/>
</dbReference>
<name>A0A2N4T1J4_9MICC</name>
<dbReference type="PANTHER" id="PTHR36302:SF1">
    <property type="entry name" value="COPPER CHAPERONE PCU(A)C"/>
    <property type="match status" value="1"/>
</dbReference>